<dbReference type="InterPro" id="IPR036515">
    <property type="entry name" value="Transposase_17_sf"/>
</dbReference>
<dbReference type="PANTHER" id="PTHR34322">
    <property type="entry name" value="TRANSPOSASE, Y1_TNP DOMAIN-CONTAINING"/>
    <property type="match status" value="1"/>
</dbReference>
<evidence type="ECO:0000259" key="1">
    <source>
        <dbReference type="SMART" id="SM01321"/>
    </source>
</evidence>
<proteinExistence type="predicted"/>
<organism evidence="2 3">
    <name type="scientific">Candidatus Niyogibacteria bacterium RIFCSPLOWO2_01_FULL_45_48</name>
    <dbReference type="NCBI Taxonomy" id="1801724"/>
    <lineage>
        <taxon>Bacteria</taxon>
        <taxon>Candidatus Niyogiibacteriota</taxon>
    </lineage>
</organism>
<dbReference type="Gene3D" id="3.30.70.1290">
    <property type="entry name" value="Transposase IS200-like"/>
    <property type="match status" value="1"/>
</dbReference>
<feature type="domain" description="Transposase IS200-like" evidence="1">
    <location>
        <begin position="7"/>
        <end position="142"/>
    </location>
</feature>
<comment type="caution">
    <text evidence="2">The sequence shown here is derived from an EMBL/GenBank/DDBJ whole genome shotgun (WGS) entry which is preliminary data.</text>
</comment>
<protein>
    <recommendedName>
        <fullName evidence="1">Transposase IS200-like domain-containing protein</fullName>
    </recommendedName>
</protein>
<dbReference type="GO" id="GO:0006313">
    <property type="term" value="P:DNA transposition"/>
    <property type="evidence" value="ECO:0007669"/>
    <property type="project" value="InterPro"/>
</dbReference>
<accession>A0A1G2EVI5</accession>
<dbReference type="GO" id="GO:0004803">
    <property type="term" value="F:transposase activity"/>
    <property type="evidence" value="ECO:0007669"/>
    <property type="project" value="InterPro"/>
</dbReference>
<reference evidence="2 3" key="1">
    <citation type="journal article" date="2016" name="Nat. Commun.">
        <title>Thousands of microbial genomes shed light on interconnected biogeochemical processes in an aquifer system.</title>
        <authorList>
            <person name="Anantharaman K."/>
            <person name="Brown C.T."/>
            <person name="Hug L.A."/>
            <person name="Sharon I."/>
            <person name="Castelle C.J."/>
            <person name="Probst A.J."/>
            <person name="Thomas B.C."/>
            <person name="Singh A."/>
            <person name="Wilkins M.J."/>
            <person name="Karaoz U."/>
            <person name="Brodie E.L."/>
            <person name="Williams K.H."/>
            <person name="Hubbard S.S."/>
            <person name="Banfield J.F."/>
        </authorList>
    </citation>
    <scope>NUCLEOTIDE SEQUENCE [LARGE SCALE GENOMIC DNA]</scope>
</reference>
<dbReference type="Proteomes" id="UP000177486">
    <property type="component" value="Unassembled WGS sequence"/>
</dbReference>
<dbReference type="SUPFAM" id="SSF143422">
    <property type="entry name" value="Transposase IS200-like"/>
    <property type="match status" value="1"/>
</dbReference>
<dbReference type="EMBL" id="MHMQ01000032">
    <property type="protein sequence ID" value="OGZ29816.1"/>
    <property type="molecule type" value="Genomic_DNA"/>
</dbReference>
<dbReference type="AlphaFoldDB" id="A0A1G2EVI5"/>
<dbReference type="InterPro" id="IPR002686">
    <property type="entry name" value="Transposase_17"/>
</dbReference>
<gene>
    <name evidence="2" type="ORF">A2931_00795</name>
</gene>
<dbReference type="PANTHER" id="PTHR34322:SF2">
    <property type="entry name" value="TRANSPOSASE IS200-LIKE DOMAIN-CONTAINING PROTEIN"/>
    <property type="match status" value="1"/>
</dbReference>
<evidence type="ECO:0000313" key="2">
    <source>
        <dbReference type="EMBL" id="OGZ29816.1"/>
    </source>
</evidence>
<name>A0A1G2EVI5_9BACT</name>
<dbReference type="GO" id="GO:0003677">
    <property type="term" value="F:DNA binding"/>
    <property type="evidence" value="ECO:0007669"/>
    <property type="project" value="InterPro"/>
</dbReference>
<sequence>MREVELATGEIFHVCNRTVEWIKIFNTPEYAEYFLESLLLANTFSELPRDWRRKKERDVLKAKNDLVDFYALELMPDHFHILLKQIVENGVQKLMQRTCNGLAKLFNAREGRRGHLFIGPYKAVRVSSDAQGQHLLTYLHANSLDLISKSWREGKFKDWPKAEKILKSYRWSSLPVFLNESAANPIICKLINKEFFNNYYNSSKEHIKALREWSSEDYEIIENVTNEQ</sequence>
<evidence type="ECO:0000313" key="3">
    <source>
        <dbReference type="Proteomes" id="UP000177486"/>
    </source>
</evidence>
<dbReference type="SMART" id="SM01321">
    <property type="entry name" value="Y1_Tnp"/>
    <property type="match status" value="1"/>
</dbReference>